<feature type="region of interest" description="Disordered" evidence="1">
    <location>
        <begin position="530"/>
        <end position="626"/>
    </location>
</feature>
<feature type="compositionally biased region" description="Low complexity" evidence="1">
    <location>
        <begin position="1112"/>
        <end position="1133"/>
    </location>
</feature>
<name>A0A1V1FG74_9CAUD</name>
<dbReference type="RefSeq" id="YP_010088161.1">
    <property type="nucleotide sequence ID" value="NC_055706.1"/>
</dbReference>
<keyword evidence="3" id="KW-1185">Reference proteome</keyword>
<feature type="region of interest" description="Disordered" evidence="1">
    <location>
        <begin position="208"/>
        <end position="232"/>
    </location>
</feature>
<feature type="region of interest" description="Disordered" evidence="1">
    <location>
        <begin position="1083"/>
        <end position="1156"/>
    </location>
</feature>
<feature type="compositionally biased region" description="Basic and acidic residues" evidence="1">
    <location>
        <begin position="530"/>
        <end position="539"/>
    </location>
</feature>
<feature type="compositionally biased region" description="Gly residues" evidence="1">
    <location>
        <begin position="1100"/>
        <end position="1111"/>
    </location>
</feature>
<feature type="compositionally biased region" description="Low complexity" evidence="1">
    <location>
        <begin position="2076"/>
        <end position="2085"/>
    </location>
</feature>
<organism evidence="2 3">
    <name type="scientific">Azobacteroides phage ProJPt-Bp1</name>
    <dbReference type="NCBI Taxonomy" id="1920526"/>
    <lineage>
        <taxon>Viruses</taxon>
        <taxon>Duplodnaviria</taxon>
        <taxon>Heunggongvirae</taxon>
        <taxon>Uroviricota</taxon>
        <taxon>Caudoviricetes</taxon>
        <taxon>Crassvirales</taxon>
        <taxon>Suoliviridae</taxon>
        <taxon>Dechshavirus</taxon>
        <taxon>Dechshavirus japanensis</taxon>
    </lineage>
</organism>
<feature type="region of interest" description="Disordered" evidence="1">
    <location>
        <begin position="1228"/>
        <end position="1248"/>
    </location>
</feature>
<reference evidence="2 3" key="1">
    <citation type="journal article" date="2017" name="Microbes Environ.">
        <title>Discovery and Complete Genome Sequence of a Bacteriophage from an Obligate Intracellular Symbiont of a Cellulolytic Protist in the Termite Gut.</title>
        <authorList>
            <person name="Pramono A.K."/>
            <person name="Kuwahara H."/>
            <person name="Itoh T."/>
            <person name="Toyoda A."/>
            <person name="Yamada A."/>
            <person name="Hongoh Y."/>
        </authorList>
    </citation>
    <scope>NUCLEOTIDE SEQUENCE [LARGE SCALE GENOMIC DNA]</scope>
    <source>
        <strain evidence="2">ProJPt-Bp1</strain>
    </source>
</reference>
<feature type="compositionally biased region" description="Polar residues" evidence="1">
    <location>
        <begin position="559"/>
        <end position="568"/>
    </location>
</feature>
<evidence type="ECO:0000313" key="2">
    <source>
        <dbReference type="EMBL" id="BAX03438.1"/>
    </source>
</evidence>
<dbReference type="GeneID" id="65105595"/>
<evidence type="ECO:0000313" key="3">
    <source>
        <dbReference type="Proteomes" id="UP000222295"/>
    </source>
</evidence>
<sequence length="2325" mass="260239">MAAANEGTTYFYDPKTGKYFTRVGNDIVFVNGDPTGGAGGSGMISNMLNKKKEKPSVVDKESLYDEELYGHGLQEEREKESERISMDKNRALRLEYAAMERMMNERQRQAGMSGINQMRYDANHMPMQGFGYAHGGQVPRYESGGDQGYQGDFIPIGAGPRVIMIQSPEQKKKEEEKSLWQKIKDAATGLGAGIVTPVAAAWAMQKWGPNRDRDNTGKSATPDQSSDSIPNLSPAQIRENQLERFHNEIFPQVRNFNSRAERTRFLQHHSPQYRDFIGGDKDIYDAYRDYINRTPEGVTLEQSPENEAQWVYNNNIAPRFERVRNIDPNATWEQYSALTGGKENRIMTPERPLSFLMDRFNNWERRTYPDDVQGLRFNPAHYPQTHAEEMYGGILPEHNGAGFDAIRYLDDTGFPPYVPTPPAAAYGGAVPRYADGGRVSDITSRIQPSEGVMKLGRDLIAKYKNPNIQSFAKGGTLSNIDNYMAEKTGKWRYPIYGGGGLLALYGGYKALPGGIKLGKFLKHKFDEWRAKQQKEEAKPADPTPAATAPQTPDPHKSPLVQSTSSQPELDSEFSMQDLPESEPSTFFQEENMYSPHSMPNEQADYSAHSEPPSEHPEPPQPPAWAPYEKQFKNIYGIANAASNKEEMLNDMLGVNEDIMPGYTDLYNQYAQARADHPSAFESAGIPMEAHGGVVPRYSNPFIPSYAAGGKKSNSLAYSDNQNDTVPLSIAAGGVTTGVGAGFLYDYIMSKRREKEEQERLANIPFDEDAFHKQYPDADFLYDHIINHQSARNQYGELTRTLPKGKDRRFGLDRLRAWEQKKYPGQPSRIAFDIGEDGQPIFHNEIRQNDPVDNPRVFATPQDIKDKGEAEVKLWRTNRSDDVTRNKIRVNQASAKMTGNNDYINVNSEPGIEPLEVAPSWRADQIPAPMRSREDIDRIQAANKPWNADPVVANNVYKQMRRYQLRNPANHDDAISAVQAAGHPGLVSGYNDWMANKPADYIPSDAYGGVVPRYAQGGSAKKFARDAWGRVQGAGRTIGGKIAKFDDEMDRRVGPLRFPIYGAGAVGLEELIRRTAKHFWNKRKGNQEAAADEGGDAPSSGGLGGFWPGAGGSDSTSSSSSSGGDQGDFESSGSVTSEGHPKHYVRPPEPTFSSSEYESSLGKFVPVQRKMNPATNKIETVPGTGVFVQGPVMKKKIASTRDPVKQAHQYREDWIREQREAENDFNYDQEQRHKNKVPKIKPPKSKLPNQIPLTIPDGPLPPDPNIDVDSLWENADVESSSSSPVVSPRTRIRKANQERISDIGKSYRNIDDLELSEGLPQSTRPNRIRFAHPPRDVNEWPEHISPPGSARYRLPLKDKEEFFKSNIPTVRHTTAGPRANPHKVGDEGLIRPATTSRVLQPDGGYTERPIDALYGVYVPGDRHYPGGIKKDAYGPNMPRRDLADRKPLLYSGTMDMWNNPARRNDFYLLSNSDSDEQYRGATEADWQDYQNSIRQDDLDRNQAAIDNEIMTEYGNPHLIIDPGERYQHPHQDRVTKHGEFSRNPKGSGFTRQPYWDVHDEHWYNKTKDNFVPATADMELIGRGGTDLRSGKPISAEIINKRTSPFKIYPPAPKPVIDNFISNTDIALKDLRDNAKSRIVSMVNRSPLLPYPIVEKTRSRYDKHGVAGKAKMVEDTRQQAIDLLHGHSSFGPSTSLRPSSDGIFTMRYGRNHVMPPISREKYEGIYKDTSTQTDQYFGNPIDLPQNAQHTFPKMWRAAQGQYDPNVGEARLRRNLKLAANDEPFVETPQFAQEPIDTPRAMELIRLKGHRGTDNPPAPGSSLHEYHRHGEGINHRHRVMGSDMDVYHRGIDFPAHDDSSDGVLTPYHLQPIRQIAVNDNDVQNMLIQRGLRSAEEEGMSPASLPDAPSEAYGGSVRRFAQGGSFDGPLKGNDIYKKGQWKIPRKAEPIAGGALLTAASIPLIRGIHRMTQGKPFLRSHKFEDEYLDYRKNLNDPFFQALDPDSQENYRQSALMQKGDRNFMTRFADYNDWTEKNKDWLDKNFPDTPINWIPSRRPADPSLTQSIDHSRLHHGDLPETSSDSIHLSSSGDVPHVHRNVLDQRPSMAFINQPIPPQSTMLTLGAPQVSKPAPLAYGGRVPRYAFGGFTYDTSKDARREGDRSSEPIFGKGSYTMGGTLRTDTYQPTNPLDYAHHQYQSAQKGTYGFPMSLATNVAPLGLSLYRPMVGASINAATNLMSGNLTGALMNTWPLFRGRKAAQAAGTSFFGTPGLLSNPSRLLNFDYRTPGGKANMINMGMMALPPALGILSRANQRPYNYNESLTNQMGSYY</sequence>
<feature type="compositionally biased region" description="Basic residues" evidence="1">
    <location>
        <begin position="1232"/>
        <end position="1243"/>
    </location>
</feature>
<feature type="region of interest" description="Disordered" evidence="1">
    <location>
        <begin position="2067"/>
        <end position="2086"/>
    </location>
</feature>
<accession>A0A1V1FG74</accession>
<dbReference type="EMBL" id="AP017903">
    <property type="protein sequence ID" value="BAX03438.1"/>
    <property type="molecule type" value="Genomic_DNA"/>
</dbReference>
<feature type="region of interest" description="Disordered" evidence="1">
    <location>
        <begin position="1316"/>
        <end position="1343"/>
    </location>
</feature>
<protein>
    <submittedName>
        <fullName evidence="2">Uncharacterized protein</fullName>
    </submittedName>
</protein>
<proteinExistence type="predicted"/>
<dbReference type="KEGG" id="vg:65105595"/>
<dbReference type="Proteomes" id="UP000222295">
    <property type="component" value="Segment"/>
</dbReference>
<feature type="compositionally biased region" description="Basic and acidic residues" evidence="1">
    <location>
        <begin position="1332"/>
        <end position="1341"/>
    </location>
</feature>
<evidence type="ECO:0000256" key="1">
    <source>
        <dbReference type="SAM" id="MobiDB-lite"/>
    </source>
</evidence>
<feature type="compositionally biased region" description="Polar residues" evidence="1">
    <location>
        <begin position="217"/>
        <end position="232"/>
    </location>
</feature>